<feature type="active site" description="Proton donor" evidence="8">
    <location>
        <position position="21"/>
    </location>
</feature>
<keyword evidence="11" id="KW-1185">Reference proteome</keyword>
<dbReference type="OrthoDB" id="6337871at2759"/>
<keyword evidence="4" id="KW-0081">Bacteriolytic enzyme</keyword>
<evidence type="ECO:0000256" key="3">
    <source>
        <dbReference type="ARBA" id="ARBA00022529"/>
    </source>
</evidence>
<dbReference type="InterPro" id="IPR008597">
    <property type="entry name" value="Invert_lysozyme"/>
</dbReference>
<proteinExistence type="predicted"/>
<dbReference type="Gene3D" id="1.10.530.10">
    <property type="match status" value="1"/>
</dbReference>
<evidence type="ECO:0000256" key="7">
    <source>
        <dbReference type="ARBA" id="ARBA00023295"/>
    </source>
</evidence>
<dbReference type="Pfam" id="PF05497">
    <property type="entry name" value="Destabilase"/>
    <property type="match status" value="1"/>
</dbReference>
<keyword evidence="3" id="KW-0929">Antimicrobial</keyword>
<feature type="disulfide bond" evidence="9">
    <location>
        <begin position="52"/>
        <end position="91"/>
    </location>
</feature>
<dbReference type="GO" id="GO:0031640">
    <property type="term" value="P:killing of cells of another organism"/>
    <property type="evidence" value="ECO:0007669"/>
    <property type="project" value="UniProtKB-KW"/>
</dbReference>
<gene>
    <name evidence="10" type="ORF">DSTB1V02_LOCUS5643</name>
</gene>
<dbReference type="EMBL" id="LR900468">
    <property type="protein sequence ID" value="CAD7245776.1"/>
    <property type="molecule type" value="Genomic_DNA"/>
</dbReference>
<organism evidence="10">
    <name type="scientific">Darwinula stevensoni</name>
    <dbReference type="NCBI Taxonomy" id="69355"/>
    <lineage>
        <taxon>Eukaryota</taxon>
        <taxon>Metazoa</taxon>
        <taxon>Ecdysozoa</taxon>
        <taxon>Arthropoda</taxon>
        <taxon>Crustacea</taxon>
        <taxon>Oligostraca</taxon>
        <taxon>Ostracoda</taxon>
        <taxon>Podocopa</taxon>
        <taxon>Podocopida</taxon>
        <taxon>Darwinulocopina</taxon>
        <taxon>Darwinuloidea</taxon>
        <taxon>Darwinulidae</taxon>
        <taxon>Darwinula</taxon>
    </lineage>
</organism>
<feature type="disulfide bond" evidence="9">
    <location>
        <begin position="13"/>
        <end position="112"/>
    </location>
</feature>
<accession>A0A7R8X8I7</accession>
<dbReference type="GO" id="GO:0042742">
    <property type="term" value="P:defense response to bacterium"/>
    <property type="evidence" value="ECO:0007669"/>
    <property type="project" value="UniProtKB-KW"/>
</dbReference>
<keyword evidence="5" id="KW-0378">Hydrolase</keyword>
<dbReference type="EC" id="3.2.1.17" evidence="2"/>
<name>A0A7R8X8I7_9CRUS</name>
<feature type="active site" description="Nucleophile" evidence="8">
    <location>
        <position position="31"/>
    </location>
</feature>
<evidence type="ECO:0000256" key="1">
    <source>
        <dbReference type="ARBA" id="ARBA00000632"/>
    </source>
</evidence>
<dbReference type="AlphaFoldDB" id="A0A7R8X8I7"/>
<sequence length="143" mass="15736">MSHVYGITLSGKCLECIRKIENGTVGECTKDANGTVLSCGPFRIGEEYWKICSNGGKNNDTVTCSMTITKSVPLDKDWQTCAKQLACSETCVRNYMSLQDTVPTGGNRFVTCPNIACLHREGPKRCSDEKVSKDFLQKHSNVC</sequence>
<dbReference type="Proteomes" id="UP000677054">
    <property type="component" value="Unassembled WGS sequence"/>
</dbReference>
<evidence type="ECO:0000256" key="6">
    <source>
        <dbReference type="ARBA" id="ARBA00023157"/>
    </source>
</evidence>
<dbReference type="EMBL" id="CAJPEV010000951">
    <property type="protein sequence ID" value="CAG0889717.1"/>
    <property type="molecule type" value="Genomic_DNA"/>
</dbReference>
<evidence type="ECO:0000256" key="5">
    <source>
        <dbReference type="ARBA" id="ARBA00022801"/>
    </source>
</evidence>
<dbReference type="PROSITE" id="PS51909">
    <property type="entry name" value="LYSOZYME_I"/>
    <property type="match status" value="1"/>
</dbReference>
<reference evidence="10" key="1">
    <citation type="submission" date="2020-11" db="EMBL/GenBank/DDBJ databases">
        <authorList>
            <person name="Tran Van P."/>
        </authorList>
    </citation>
    <scope>NUCLEOTIDE SEQUENCE</scope>
</reference>
<comment type="catalytic activity">
    <reaction evidence="1">
        <text>Hydrolysis of (1-&gt;4)-beta-linkages between N-acetylmuramic acid and N-acetyl-D-glucosamine residues in a peptidoglycan and between N-acetyl-D-glucosamine residues in chitodextrins.</text>
        <dbReference type="EC" id="3.2.1.17"/>
    </reaction>
</comment>
<evidence type="ECO:0000313" key="10">
    <source>
        <dbReference type="EMBL" id="CAD7245776.1"/>
    </source>
</evidence>
<dbReference type="PANTHER" id="PTHR11195:SF13">
    <property type="entry name" value="INVERTEBRATE-TYPE LYSOZYME 2-RELATED"/>
    <property type="match status" value="1"/>
</dbReference>
<dbReference type="GO" id="GO:0003796">
    <property type="term" value="F:lysozyme activity"/>
    <property type="evidence" value="ECO:0007669"/>
    <property type="project" value="UniProtKB-EC"/>
</dbReference>
<evidence type="ECO:0000256" key="9">
    <source>
        <dbReference type="PIRSR" id="PIRSR608597-3"/>
    </source>
</evidence>
<evidence type="ECO:0000256" key="8">
    <source>
        <dbReference type="PIRSR" id="PIRSR608597-1"/>
    </source>
</evidence>
<protein>
    <recommendedName>
        <fullName evidence="2">lysozyme</fullName>
        <ecNumber evidence="2">3.2.1.17</ecNumber>
    </recommendedName>
</protein>
<keyword evidence="7" id="KW-0326">Glycosidase</keyword>
<dbReference type="PANTHER" id="PTHR11195">
    <property type="entry name" value="DESTABILASE-RELATED"/>
    <property type="match status" value="1"/>
</dbReference>
<feature type="disulfide bond" evidence="9">
    <location>
        <begin position="81"/>
        <end position="87"/>
    </location>
</feature>
<evidence type="ECO:0000256" key="4">
    <source>
        <dbReference type="ARBA" id="ARBA00022638"/>
    </source>
</evidence>
<evidence type="ECO:0000256" key="2">
    <source>
        <dbReference type="ARBA" id="ARBA00012732"/>
    </source>
</evidence>
<keyword evidence="6 9" id="KW-1015">Disulfide bond</keyword>
<feature type="disulfide bond" evidence="9">
    <location>
        <begin position="28"/>
        <end position="39"/>
    </location>
</feature>
<evidence type="ECO:0000313" key="11">
    <source>
        <dbReference type="Proteomes" id="UP000677054"/>
    </source>
</evidence>